<comment type="caution">
    <text evidence="2">The sequence shown here is derived from an EMBL/GenBank/DDBJ whole genome shotgun (WGS) entry which is preliminary data.</text>
</comment>
<sequence>MPHQLEDKDATVTTAQFAKHAQPLLHQPLPHHQFRSPHKHQLSHHHQLKQPPHAHHANAELSMLTYQVTTMLPQQEDSDVPVITAQYANNAQQPQLQHQFKYLNQSLKLQLVTTRAVKTTQEPHLHQPSL</sequence>
<organism evidence="2 3">
    <name type="scientific">Acrasis kona</name>
    <dbReference type="NCBI Taxonomy" id="1008807"/>
    <lineage>
        <taxon>Eukaryota</taxon>
        <taxon>Discoba</taxon>
        <taxon>Heterolobosea</taxon>
        <taxon>Tetramitia</taxon>
        <taxon>Eutetramitia</taxon>
        <taxon>Acrasidae</taxon>
        <taxon>Acrasis</taxon>
    </lineage>
</organism>
<dbReference type="Proteomes" id="UP001431209">
    <property type="component" value="Unassembled WGS sequence"/>
</dbReference>
<feature type="compositionally biased region" description="Basic residues" evidence="1">
    <location>
        <begin position="32"/>
        <end position="56"/>
    </location>
</feature>
<dbReference type="AlphaFoldDB" id="A0AAW2YL08"/>
<feature type="region of interest" description="Disordered" evidence="1">
    <location>
        <begin position="29"/>
        <end position="57"/>
    </location>
</feature>
<accession>A0AAW2YL08</accession>
<protein>
    <submittedName>
        <fullName evidence="2">Uncharacterized protein</fullName>
    </submittedName>
</protein>
<evidence type="ECO:0000313" key="2">
    <source>
        <dbReference type="EMBL" id="KAL0478151.1"/>
    </source>
</evidence>
<evidence type="ECO:0000256" key="1">
    <source>
        <dbReference type="SAM" id="MobiDB-lite"/>
    </source>
</evidence>
<gene>
    <name evidence="2" type="ORF">AKO1_002023</name>
</gene>
<evidence type="ECO:0000313" key="3">
    <source>
        <dbReference type="Proteomes" id="UP001431209"/>
    </source>
</evidence>
<keyword evidence="3" id="KW-1185">Reference proteome</keyword>
<reference evidence="2 3" key="1">
    <citation type="submission" date="2024-03" db="EMBL/GenBank/DDBJ databases">
        <title>The Acrasis kona genome and developmental transcriptomes reveal deep origins of eukaryotic multicellular pathways.</title>
        <authorList>
            <person name="Sheikh S."/>
            <person name="Fu C.-J."/>
            <person name="Brown M.W."/>
            <person name="Baldauf S.L."/>
        </authorList>
    </citation>
    <scope>NUCLEOTIDE SEQUENCE [LARGE SCALE GENOMIC DNA]</scope>
    <source>
        <strain evidence="2 3">ATCC MYA-3509</strain>
    </source>
</reference>
<dbReference type="EMBL" id="JAOPGA020000321">
    <property type="protein sequence ID" value="KAL0478151.1"/>
    <property type="molecule type" value="Genomic_DNA"/>
</dbReference>
<name>A0AAW2YL08_9EUKA</name>
<proteinExistence type="predicted"/>